<protein>
    <recommendedName>
        <fullName evidence="1">Mitochondrial import inner membrane translocase subunit TIM50</fullName>
    </recommendedName>
</protein>
<keyword evidence="1" id="KW-0809">Transit peptide</keyword>
<evidence type="ECO:0000256" key="1">
    <source>
        <dbReference type="RuleBase" id="RU365079"/>
    </source>
</evidence>
<evidence type="ECO:0000313" key="3">
    <source>
        <dbReference type="EMBL" id="GFE55180.1"/>
    </source>
</evidence>
<keyword evidence="4" id="KW-1185">Reference proteome</keyword>
<organism evidence="3 4">
    <name type="scientific">Babesia ovis</name>
    <dbReference type="NCBI Taxonomy" id="5869"/>
    <lineage>
        <taxon>Eukaryota</taxon>
        <taxon>Sar</taxon>
        <taxon>Alveolata</taxon>
        <taxon>Apicomplexa</taxon>
        <taxon>Aconoidasida</taxon>
        <taxon>Piroplasmida</taxon>
        <taxon>Babesiidae</taxon>
        <taxon>Babesia</taxon>
    </lineage>
</organism>
<keyword evidence="1" id="KW-0496">Mitochondrion</keyword>
<dbReference type="EMBL" id="BLIY01000017">
    <property type="protein sequence ID" value="GFE55180.1"/>
    <property type="molecule type" value="Genomic_DNA"/>
</dbReference>
<dbReference type="SMART" id="SM00577">
    <property type="entry name" value="CPDc"/>
    <property type="match status" value="1"/>
</dbReference>
<dbReference type="Proteomes" id="UP001057455">
    <property type="component" value="Unassembled WGS sequence"/>
</dbReference>
<name>A0A9W5TC16_BABOV</name>
<feature type="domain" description="FCP1 homology" evidence="2">
    <location>
        <begin position="257"/>
        <end position="472"/>
    </location>
</feature>
<dbReference type="Gene3D" id="3.40.50.1000">
    <property type="entry name" value="HAD superfamily/HAD-like"/>
    <property type="match status" value="1"/>
</dbReference>
<keyword evidence="1" id="KW-0653">Protein transport</keyword>
<comment type="caution">
    <text evidence="3">The sequence shown here is derived from an EMBL/GenBank/DDBJ whole genome shotgun (WGS) entry which is preliminary data.</text>
</comment>
<sequence>MTRASLYASDRVPRAAGPLDVTKSLMDKVDALSPCALDCDDSSYLISVETDTTVSDDDLFDPCPSKEDSIYGDLQCDNSSTFTGVMPTDGYKEVDYSCHVIPGNTKFEADLHYSYGTITRTDSTICGPLCDASTLTPTSDNDAVYLDDLEESSDYSDDLVTRDQDSLAISPECMIGLLSRYIDCTPQLQNTSMRLLISGEAINDSTIIPSQIIRYNRSHSTRYMGLRDYLEKTSVFKCVRQGFRDTSMIDSMLSHPLDHPKLLVVLDLDETLVHMHDRPDEQHDYLVNIVEHEGNSTSPQEPDTSSAVVGFTVHPTMQVSLRPGVLEFFRYLKQHPSRYTVALYTAGTRHYANAILHALDPDFEVIEPTVRYYRDSCEISSTPMLLCGLRASSLGIGNHHRDEAVPQYYLRKDLSIFGWPLDRVVFFDNSLLSFLNNPDNGVWIRPWQGAQPFINEGHVEMIHNNKQNIEDLTKVTGQDGLYEFGQIISLLEECWAADDVREVLRQKFTLNEVVASALGTAGNQMVLEALIRT</sequence>
<keyword evidence="1" id="KW-0813">Transport</keyword>
<gene>
    <name evidence="3" type="ORF">BaOVIS_025840</name>
</gene>
<comment type="similarity">
    <text evidence="1">Belongs to the TIM50 family.</text>
</comment>
<dbReference type="SUPFAM" id="SSF56784">
    <property type="entry name" value="HAD-like"/>
    <property type="match status" value="1"/>
</dbReference>
<comment type="function">
    <text evidence="1">Essential component of the TIM23 complex, a complex that mediates the translocation of transit peptide-containing proteins across the mitochondrial inner membrane.</text>
</comment>
<evidence type="ECO:0000259" key="2">
    <source>
        <dbReference type="PROSITE" id="PS50969"/>
    </source>
</evidence>
<reference evidence="3" key="1">
    <citation type="submission" date="2019-12" db="EMBL/GenBank/DDBJ databases">
        <title>Genome sequence of Babesia ovis.</title>
        <authorList>
            <person name="Yamagishi J."/>
            <person name="Sevinc F."/>
            <person name="Xuan X."/>
        </authorList>
    </citation>
    <scope>NUCLEOTIDE SEQUENCE</scope>
    <source>
        <strain evidence="3">Selcuk</strain>
    </source>
</reference>
<dbReference type="InterPro" id="IPR036412">
    <property type="entry name" value="HAD-like_sf"/>
</dbReference>
<dbReference type="OrthoDB" id="277011at2759"/>
<accession>A0A9W5TC16</accession>
<dbReference type="InterPro" id="IPR023214">
    <property type="entry name" value="HAD_sf"/>
</dbReference>
<dbReference type="PROSITE" id="PS50969">
    <property type="entry name" value="FCP1"/>
    <property type="match status" value="1"/>
</dbReference>
<dbReference type="PANTHER" id="PTHR12210">
    <property type="entry name" value="DULLARD PROTEIN PHOSPHATASE"/>
    <property type="match status" value="1"/>
</dbReference>
<comment type="subcellular location">
    <subcellularLocation>
        <location evidence="1">Mitochondrion inner membrane</location>
        <topology evidence="1">Single-pass membrane protein</topology>
    </subcellularLocation>
</comment>
<dbReference type="InterPro" id="IPR004274">
    <property type="entry name" value="FCP1_dom"/>
</dbReference>
<dbReference type="InterPro" id="IPR050365">
    <property type="entry name" value="TIM50"/>
</dbReference>
<dbReference type="Pfam" id="PF03031">
    <property type="entry name" value="NIF"/>
    <property type="match status" value="1"/>
</dbReference>
<dbReference type="GO" id="GO:0005744">
    <property type="term" value="C:TIM23 mitochondrial import inner membrane translocase complex"/>
    <property type="evidence" value="ECO:0007669"/>
    <property type="project" value="UniProtKB-UniRule"/>
</dbReference>
<proteinExistence type="inferred from homology"/>
<dbReference type="GO" id="GO:0015031">
    <property type="term" value="P:protein transport"/>
    <property type="evidence" value="ECO:0007669"/>
    <property type="project" value="UniProtKB-KW"/>
</dbReference>
<evidence type="ECO:0000313" key="4">
    <source>
        <dbReference type="Proteomes" id="UP001057455"/>
    </source>
</evidence>
<comment type="subunit">
    <text evidence="1">Component of the TIM23 complex.</text>
</comment>
<dbReference type="AlphaFoldDB" id="A0A9W5TC16"/>
<keyword evidence="1" id="KW-0811">Translocation</keyword>